<evidence type="ECO:0000256" key="5">
    <source>
        <dbReference type="ARBA" id="ARBA00022989"/>
    </source>
</evidence>
<dbReference type="InterPro" id="IPR029044">
    <property type="entry name" value="Nucleotide-diphossugar_trans"/>
</dbReference>
<evidence type="ECO:0000256" key="7">
    <source>
        <dbReference type="ARBA" id="ARBA00023180"/>
    </source>
</evidence>
<keyword evidence="4 8" id="KW-0812">Transmembrane</keyword>
<evidence type="ECO:0000256" key="3">
    <source>
        <dbReference type="ARBA" id="ARBA00022679"/>
    </source>
</evidence>
<evidence type="ECO:0000256" key="1">
    <source>
        <dbReference type="ARBA" id="ARBA00004370"/>
    </source>
</evidence>
<evidence type="ECO:0000313" key="10">
    <source>
        <dbReference type="EMBL" id="RMY32998.1"/>
    </source>
</evidence>
<accession>A0A3M6ZVM4</accession>
<dbReference type="Pfam" id="PF13641">
    <property type="entry name" value="Glyco_tranf_2_3"/>
    <property type="match status" value="1"/>
</dbReference>
<evidence type="ECO:0000256" key="4">
    <source>
        <dbReference type="ARBA" id="ARBA00022692"/>
    </source>
</evidence>
<dbReference type="AlphaFoldDB" id="A0A3M6ZVM4"/>
<dbReference type="PANTHER" id="PTHR47844:SF1">
    <property type="entry name" value="EXOSTOSIN-LIKE 2"/>
    <property type="match status" value="1"/>
</dbReference>
<dbReference type="SUPFAM" id="SSF53448">
    <property type="entry name" value="Nucleotide-diphospho-sugar transferases"/>
    <property type="match status" value="1"/>
</dbReference>
<organism evidence="9 11">
    <name type="scientific">Hortaea werneckii</name>
    <name type="common">Black yeast</name>
    <name type="synonym">Cladosporium werneckii</name>
    <dbReference type="NCBI Taxonomy" id="91943"/>
    <lineage>
        <taxon>Eukaryota</taxon>
        <taxon>Fungi</taxon>
        <taxon>Dikarya</taxon>
        <taxon>Ascomycota</taxon>
        <taxon>Pezizomycotina</taxon>
        <taxon>Dothideomycetes</taxon>
        <taxon>Dothideomycetidae</taxon>
        <taxon>Mycosphaerellales</taxon>
        <taxon>Teratosphaeriaceae</taxon>
        <taxon>Hortaea</taxon>
    </lineage>
</organism>
<feature type="transmembrane region" description="Helical" evidence="8">
    <location>
        <begin position="439"/>
        <end position="459"/>
    </location>
</feature>
<dbReference type="EMBL" id="QWIL01000404">
    <property type="protein sequence ID" value="RMY19263.1"/>
    <property type="molecule type" value="Genomic_DNA"/>
</dbReference>
<feature type="transmembrane region" description="Helical" evidence="8">
    <location>
        <begin position="375"/>
        <end position="398"/>
    </location>
</feature>
<feature type="transmembrane region" description="Helical" evidence="8">
    <location>
        <begin position="404"/>
        <end position="427"/>
    </location>
</feature>
<evidence type="ECO:0000313" key="11">
    <source>
        <dbReference type="Proteomes" id="UP000271337"/>
    </source>
</evidence>
<protein>
    <recommendedName>
        <fullName evidence="13">Glycosyltransferase 2-like domain-containing protein</fullName>
    </recommendedName>
</protein>
<evidence type="ECO:0000256" key="6">
    <source>
        <dbReference type="ARBA" id="ARBA00023136"/>
    </source>
</evidence>
<keyword evidence="5 8" id="KW-1133">Transmembrane helix</keyword>
<evidence type="ECO:0000313" key="12">
    <source>
        <dbReference type="Proteomes" id="UP000276864"/>
    </source>
</evidence>
<proteinExistence type="predicted"/>
<comment type="caution">
    <text evidence="9">The sequence shown here is derived from an EMBL/GenBank/DDBJ whole genome shotgun (WGS) entry which is preliminary data.</text>
</comment>
<dbReference type="InterPro" id="IPR052427">
    <property type="entry name" value="Glycosyltrans_GT2/GT47"/>
</dbReference>
<evidence type="ECO:0000256" key="8">
    <source>
        <dbReference type="SAM" id="Phobius"/>
    </source>
</evidence>
<evidence type="ECO:0000256" key="2">
    <source>
        <dbReference type="ARBA" id="ARBA00022676"/>
    </source>
</evidence>
<dbReference type="GO" id="GO:0016757">
    <property type="term" value="F:glycosyltransferase activity"/>
    <property type="evidence" value="ECO:0007669"/>
    <property type="project" value="UniProtKB-KW"/>
</dbReference>
<evidence type="ECO:0008006" key="13">
    <source>
        <dbReference type="Google" id="ProtNLM"/>
    </source>
</evidence>
<reference evidence="11 12" key="1">
    <citation type="journal article" date="2018" name="BMC Genomics">
        <title>Genomic evidence for intraspecific hybridization in a clonal and extremely halotolerant yeast.</title>
        <authorList>
            <person name="Gostincar C."/>
            <person name="Stajich J.E."/>
            <person name="Zupancic J."/>
            <person name="Zalar P."/>
            <person name="Gunde-Cimerman N."/>
        </authorList>
    </citation>
    <scope>NUCLEOTIDE SEQUENCE [LARGE SCALE GENOMIC DNA]</scope>
    <source>
        <strain evidence="10 12">EXF-6651</strain>
        <strain evidence="9 11">EXF-6669</strain>
    </source>
</reference>
<dbReference type="EMBL" id="QWIM01000579">
    <property type="protein sequence ID" value="RMY32998.1"/>
    <property type="molecule type" value="Genomic_DNA"/>
</dbReference>
<name>A0A3M6ZVM4_HORWE</name>
<comment type="subcellular location">
    <subcellularLocation>
        <location evidence="1">Membrane</location>
    </subcellularLocation>
</comment>
<sequence>MGQYLFKSKRIQHQKTTVNLLDLDEKPVFIANRFSAPPTKTKAIATITIVSNLRSQSRTRILAMNYIREDSLSQETVFTLLFCLLFFFRYTRTIVSIFTYLLFKPKPVQINPKYKASDATVVVPTTFKEPAELVQCLKCILACDPRAVYVVTGNNNVGLVRELCSIERFDNVVVLGVEKLNKCKQMLRALKEVETEIVVFADDDVFWPPDYLKYLLAIFEDDNVGAGGTRQRVRRKPTPNFWNFLGISYLERRVWNNVTTNAIDGSISTLSGRTAAYKTEILKSNEFFWYFENDQWRGKPLNTDDDKCLTRYVYSHGWKIAIQFDERSVIETTLEDNPKYLDQCLRWARGQFRGNFIVMSNETYWRSLRYSWGLYVIYIGQFQTPALLVDGTLAYLLANAFRSSAYFSTALAALGCWILFTKLVKLMPHFYRHPADLRFVPLSIAFSYLHGFLNVYAAFTLTKTHWGSQNLAKLEKARAQNDEVQPLLKKAVAEAEAYTEPTPGRPMVGEDYFSAVPI</sequence>
<evidence type="ECO:0000313" key="9">
    <source>
        <dbReference type="EMBL" id="RMY19263.1"/>
    </source>
</evidence>
<dbReference type="GO" id="GO:0016020">
    <property type="term" value="C:membrane"/>
    <property type="evidence" value="ECO:0007669"/>
    <property type="project" value="UniProtKB-SubCell"/>
</dbReference>
<keyword evidence="7" id="KW-0325">Glycoprotein</keyword>
<keyword evidence="2" id="KW-0328">Glycosyltransferase</keyword>
<keyword evidence="6 8" id="KW-0472">Membrane</keyword>
<dbReference type="Proteomes" id="UP000271337">
    <property type="component" value="Unassembled WGS sequence"/>
</dbReference>
<gene>
    <name evidence="10" type="ORF">D0866_06222</name>
    <name evidence="9" type="ORF">D0867_04775</name>
</gene>
<dbReference type="Gene3D" id="3.90.550.10">
    <property type="entry name" value="Spore Coat Polysaccharide Biosynthesis Protein SpsA, Chain A"/>
    <property type="match status" value="1"/>
</dbReference>
<dbReference type="PANTHER" id="PTHR47844">
    <property type="entry name" value="SYNTHASE CPS1, PUTATIVE (AFU_ORTHOLOGUE AFUA_7G02500)-RELATED"/>
    <property type="match status" value="1"/>
</dbReference>
<keyword evidence="3" id="KW-0808">Transferase</keyword>
<dbReference type="VEuPathDB" id="FungiDB:BTJ68_02551"/>
<dbReference type="OrthoDB" id="2849215at2759"/>
<dbReference type="Proteomes" id="UP000276864">
    <property type="component" value="Unassembled WGS sequence"/>
</dbReference>